<keyword evidence="1" id="KW-0472">Membrane</keyword>
<keyword evidence="1" id="KW-0812">Transmembrane</keyword>
<accession>A0A7S1YQ52</accession>
<name>A0A7S1YQ52_9STRA</name>
<sequence length="102" mass="11983">MVFFLDLCLHKLMYNMDTLLPILFKVKNDSSIFIIVCLSLSVCVSFSFKVDKTSSEAYVDVLQYKHVPFLKVISFCHFHKKKIMYLPQGINSKRWSFFNTCI</sequence>
<dbReference type="EMBL" id="HBGN01003627">
    <property type="protein sequence ID" value="CAD9315996.1"/>
    <property type="molecule type" value="Transcribed_RNA"/>
</dbReference>
<feature type="transmembrane region" description="Helical" evidence="1">
    <location>
        <begin position="30"/>
        <end position="48"/>
    </location>
</feature>
<gene>
    <name evidence="2" type="ORF">DBRI1063_LOCUS2403</name>
</gene>
<dbReference type="AlphaFoldDB" id="A0A7S1YQ52"/>
<reference evidence="2" key="1">
    <citation type="submission" date="2021-01" db="EMBL/GenBank/DDBJ databases">
        <authorList>
            <person name="Corre E."/>
            <person name="Pelletier E."/>
            <person name="Niang G."/>
            <person name="Scheremetjew M."/>
            <person name="Finn R."/>
            <person name="Kale V."/>
            <person name="Holt S."/>
            <person name="Cochrane G."/>
            <person name="Meng A."/>
            <person name="Brown T."/>
            <person name="Cohen L."/>
        </authorList>
    </citation>
    <scope>NUCLEOTIDE SEQUENCE</scope>
    <source>
        <strain evidence="2">Pop2</strain>
    </source>
</reference>
<organism evidence="2">
    <name type="scientific">Ditylum brightwellii</name>
    <dbReference type="NCBI Taxonomy" id="49249"/>
    <lineage>
        <taxon>Eukaryota</taxon>
        <taxon>Sar</taxon>
        <taxon>Stramenopiles</taxon>
        <taxon>Ochrophyta</taxon>
        <taxon>Bacillariophyta</taxon>
        <taxon>Mediophyceae</taxon>
        <taxon>Lithodesmiophycidae</taxon>
        <taxon>Lithodesmiales</taxon>
        <taxon>Lithodesmiaceae</taxon>
        <taxon>Ditylum</taxon>
    </lineage>
</organism>
<evidence type="ECO:0000256" key="1">
    <source>
        <dbReference type="SAM" id="Phobius"/>
    </source>
</evidence>
<keyword evidence="1" id="KW-1133">Transmembrane helix</keyword>
<evidence type="ECO:0000313" key="2">
    <source>
        <dbReference type="EMBL" id="CAD9315996.1"/>
    </source>
</evidence>
<proteinExistence type="predicted"/>
<protein>
    <submittedName>
        <fullName evidence="2">Uncharacterized protein</fullName>
    </submittedName>
</protein>